<keyword evidence="3" id="KW-0808">Transferase</keyword>
<evidence type="ECO:0000256" key="3">
    <source>
        <dbReference type="ARBA" id="ARBA00022679"/>
    </source>
</evidence>
<evidence type="ECO:0000259" key="5">
    <source>
        <dbReference type="Pfam" id="PF00155"/>
    </source>
</evidence>
<dbReference type="InterPro" id="IPR015424">
    <property type="entry name" value="PyrdxlP-dep_Trfase"/>
</dbReference>
<evidence type="ECO:0000313" key="7">
    <source>
        <dbReference type="Proteomes" id="UP001209666"/>
    </source>
</evidence>
<accession>A0ABT2SEU2</accession>
<name>A0ABT2SEU2_9FIRM</name>
<keyword evidence="4" id="KW-0663">Pyridoxal phosphate</keyword>
<dbReference type="InterPro" id="IPR015422">
    <property type="entry name" value="PyrdxlP-dep_Trfase_small"/>
</dbReference>
<comment type="cofactor">
    <cofactor evidence="1">
        <name>pyridoxal 5'-phosphate</name>
        <dbReference type="ChEBI" id="CHEBI:597326"/>
    </cofactor>
</comment>
<evidence type="ECO:0000256" key="1">
    <source>
        <dbReference type="ARBA" id="ARBA00001933"/>
    </source>
</evidence>
<organism evidence="6 7">
    <name type="scientific">Roseburia amylophila</name>
    <dbReference type="NCBI Taxonomy" id="2981794"/>
    <lineage>
        <taxon>Bacteria</taxon>
        <taxon>Bacillati</taxon>
        <taxon>Bacillota</taxon>
        <taxon>Clostridia</taxon>
        <taxon>Lachnospirales</taxon>
        <taxon>Lachnospiraceae</taxon>
        <taxon>Roseburia</taxon>
    </lineage>
</organism>
<protein>
    <submittedName>
        <fullName evidence="6">Histidinol-phosphate aminotransferase family protein</fullName>
    </submittedName>
</protein>
<dbReference type="PANTHER" id="PTHR42885:SF2">
    <property type="entry name" value="HISTIDINOL-PHOSPHATE AMINOTRANSFERASE"/>
    <property type="match status" value="1"/>
</dbReference>
<sequence length="351" mass="40603">MYYINENIKDLYRVKFHDNREGVLRLDMNENPGGLPEKVFRRVMEKITPEYLATYPQKDRLMEAIAKHDALLYENISVTAGSDEAMRLIFQCFAKAGGKVVTVVPTFEMYDVYAKMFGMQHVMVEYHDNFTVDVNDICKEIDTQTNIVVLLNPNSPIGTVYQDNEIEEIIRKAQEMGAVVVIDEAYHYFYKKSAISLVKKYDNLMVLRTFSKLFSMAGLRIGYVAGCEQLISYIENAESTFNVNNVAILFALEVIQDSDLEKKLKKKEREGRQWLLKKLEKKEYTCYAGEGNYILVKPVKPSAEVVAELKEKGIWIRDYKKGVLSGWIRISTGAKKYMKQFWEAFLEVERS</sequence>
<dbReference type="InterPro" id="IPR004839">
    <property type="entry name" value="Aminotransferase_I/II_large"/>
</dbReference>
<dbReference type="Pfam" id="PF00155">
    <property type="entry name" value="Aminotran_1_2"/>
    <property type="match status" value="1"/>
</dbReference>
<keyword evidence="2 6" id="KW-0032">Aminotransferase</keyword>
<evidence type="ECO:0000256" key="4">
    <source>
        <dbReference type="ARBA" id="ARBA00022898"/>
    </source>
</evidence>
<proteinExistence type="predicted"/>
<gene>
    <name evidence="6" type="ORF">OCV43_09045</name>
</gene>
<evidence type="ECO:0000256" key="2">
    <source>
        <dbReference type="ARBA" id="ARBA00022576"/>
    </source>
</evidence>
<dbReference type="PANTHER" id="PTHR42885">
    <property type="entry name" value="HISTIDINOL-PHOSPHATE AMINOTRANSFERASE-RELATED"/>
    <property type="match status" value="1"/>
</dbReference>
<reference evidence="6 7" key="1">
    <citation type="journal article" date="2021" name="ISME Commun">
        <title>Automated analysis of genomic sequences facilitates high-throughput and comprehensive description of bacteria.</title>
        <authorList>
            <person name="Hitch T.C.A."/>
        </authorList>
    </citation>
    <scope>NUCLEOTIDE SEQUENCE [LARGE SCALE GENOMIC DNA]</scope>
    <source>
        <strain evidence="6 7">Sanger_19</strain>
    </source>
</reference>
<feature type="domain" description="Aminotransferase class I/classII large" evidence="5">
    <location>
        <begin position="23"/>
        <end position="343"/>
    </location>
</feature>
<dbReference type="EMBL" id="JAOQKI010000012">
    <property type="protein sequence ID" value="MCU6717421.1"/>
    <property type="molecule type" value="Genomic_DNA"/>
</dbReference>
<dbReference type="Proteomes" id="UP001209666">
    <property type="component" value="Unassembled WGS sequence"/>
</dbReference>
<dbReference type="SUPFAM" id="SSF53383">
    <property type="entry name" value="PLP-dependent transferases"/>
    <property type="match status" value="1"/>
</dbReference>
<keyword evidence="7" id="KW-1185">Reference proteome</keyword>
<dbReference type="Gene3D" id="3.40.640.10">
    <property type="entry name" value="Type I PLP-dependent aspartate aminotransferase-like (Major domain)"/>
    <property type="match status" value="1"/>
</dbReference>
<dbReference type="InterPro" id="IPR015421">
    <property type="entry name" value="PyrdxlP-dep_Trfase_major"/>
</dbReference>
<dbReference type="RefSeq" id="WP_262623908.1">
    <property type="nucleotide sequence ID" value="NZ_JAOQKI010000012.1"/>
</dbReference>
<dbReference type="GO" id="GO:0008483">
    <property type="term" value="F:transaminase activity"/>
    <property type="evidence" value="ECO:0007669"/>
    <property type="project" value="UniProtKB-KW"/>
</dbReference>
<comment type="caution">
    <text evidence="6">The sequence shown here is derived from an EMBL/GenBank/DDBJ whole genome shotgun (WGS) entry which is preliminary data.</text>
</comment>
<dbReference type="CDD" id="cd00609">
    <property type="entry name" value="AAT_like"/>
    <property type="match status" value="1"/>
</dbReference>
<evidence type="ECO:0000313" key="6">
    <source>
        <dbReference type="EMBL" id="MCU6717421.1"/>
    </source>
</evidence>
<dbReference type="Gene3D" id="3.90.1150.10">
    <property type="entry name" value="Aspartate Aminotransferase, domain 1"/>
    <property type="match status" value="1"/>
</dbReference>